<keyword evidence="1" id="KW-0472">Membrane</keyword>
<dbReference type="Proteomes" id="UP000613030">
    <property type="component" value="Unassembled WGS sequence"/>
</dbReference>
<evidence type="ECO:0000313" key="2">
    <source>
        <dbReference type="EMBL" id="MBL0742868.1"/>
    </source>
</evidence>
<accession>A0ABS1KU94</accession>
<comment type="caution">
    <text evidence="2">The sequence shown here is derived from an EMBL/GenBank/DDBJ whole genome shotgun (WGS) entry which is preliminary data.</text>
</comment>
<dbReference type="EMBL" id="JAERRB010000005">
    <property type="protein sequence ID" value="MBL0742868.1"/>
    <property type="molecule type" value="Genomic_DNA"/>
</dbReference>
<organism evidence="2 3">
    <name type="scientific">Chryseolinea lacunae</name>
    <dbReference type="NCBI Taxonomy" id="2801331"/>
    <lineage>
        <taxon>Bacteria</taxon>
        <taxon>Pseudomonadati</taxon>
        <taxon>Bacteroidota</taxon>
        <taxon>Cytophagia</taxon>
        <taxon>Cytophagales</taxon>
        <taxon>Fulvivirgaceae</taxon>
        <taxon>Chryseolinea</taxon>
    </lineage>
</organism>
<dbReference type="RefSeq" id="WP_202011558.1">
    <property type="nucleotide sequence ID" value="NZ_JAERRB010000005.1"/>
</dbReference>
<keyword evidence="1" id="KW-0812">Transmembrane</keyword>
<gene>
    <name evidence="2" type="ORF">JI741_16695</name>
</gene>
<proteinExistence type="predicted"/>
<keyword evidence="1" id="KW-1133">Transmembrane helix</keyword>
<reference evidence="2 3" key="1">
    <citation type="submission" date="2021-01" db="EMBL/GenBank/DDBJ databases">
        <title>Chryseolinea sp. Jin1 Genome sequencing and assembly.</title>
        <authorList>
            <person name="Kim I."/>
        </authorList>
    </citation>
    <scope>NUCLEOTIDE SEQUENCE [LARGE SCALE GENOMIC DNA]</scope>
    <source>
        <strain evidence="2 3">Jin1</strain>
    </source>
</reference>
<name>A0ABS1KU94_9BACT</name>
<keyword evidence="3" id="KW-1185">Reference proteome</keyword>
<evidence type="ECO:0000313" key="3">
    <source>
        <dbReference type="Proteomes" id="UP000613030"/>
    </source>
</evidence>
<protein>
    <submittedName>
        <fullName evidence="2">Uncharacterized protein</fullName>
    </submittedName>
</protein>
<evidence type="ECO:0000256" key="1">
    <source>
        <dbReference type="SAM" id="Phobius"/>
    </source>
</evidence>
<sequence length="56" mass="6533">MSDLFSYIVIAGIFLGGMVPIVAGIIYYVKENKRLDHEAALDKKRKEEDQRHYYAR</sequence>
<feature type="transmembrane region" description="Helical" evidence="1">
    <location>
        <begin position="6"/>
        <end position="29"/>
    </location>
</feature>